<comment type="caution">
    <text evidence="2">The sequence shown here is derived from an EMBL/GenBank/DDBJ whole genome shotgun (WGS) entry which is preliminary data.</text>
</comment>
<dbReference type="InterPro" id="IPR014729">
    <property type="entry name" value="Rossmann-like_a/b/a_fold"/>
</dbReference>
<accession>A0A0G0LKS2</accession>
<dbReference type="GO" id="GO:0003824">
    <property type="term" value="F:catalytic activity"/>
    <property type="evidence" value="ECO:0007669"/>
    <property type="project" value="InterPro"/>
</dbReference>
<dbReference type="NCBIfam" id="TIGR00125">
    <property type="entry name" value="cyt_tran_rel"/>
    <property type="match status" value="1"/>
</dbReference>
<feature type="domain" description="Cytidyltransferase-like" evidence="1">
    <location>
        <begin position="23"/>
        <end position="161"/>
    </location>
</feature>
<dbReference type="Pfam" id="PF01467">
    <property type="entry name" value="CTP_transf_like"/>
    <property type="match status" value="1"/>
</dbReference>
<dbReference type="AlphaFoldDB" id="A0A0G0LKS2"/>
<sequence length="172" mass="19379">MNLDTLAARVKELKELGKVIGYIEGVWDIYHDGYVDFIEFAKSQCDVLVVLVASDDYAKTNKGNLEKGDVRPIFNQKRRCRVIAKNEDVSLVLEGENPPAKFGTEKYEDYMRFVTQTIKPDKIIVNTITDAGTEIKRARATAIDAEFVTCEIEPPTSTSKIANDLMRLDNTL</sequence>
<reference evidence="2 3" key="1">
    <citation type="journal article" date="2015" name="Nature">
        <title>rRNA introns, odd ribosomes, and small enigmatic genomes across a large radiation of phyla.</title>
        <authorList>
            <person name="Brown C.T."/>
            <person name="Hug L.A."/>
            <person name="Thomas B.C."/>
            <person name="Sharon I."/>
            <person name="Castelle C.J."/>
            <person name="Singh A."/>
            <person name="Wilkins M.J."/>
            <person name="Williams K.H."/>
            <person name="Banfield J.F."/>
        </authorList>
    </citation>
    <scope>NUCLEOTIDE SEQUENCE [LARGE SCALE GENOMIC DNA]</scope>
</reference>
<evidence type="ECO:0000259" key="1">
    <source>
        <dbReference type="Pfam" id="PF01467"/>
    </source>
</evidence>
<dbReference type="EMBL" id="LBVU01000005">
    <property type="protein sequence ID" value="KKQ91602.1"/>
    <property type="molecule type" value="Genomic_DNA"/>
</dbReference>
<dbReference type="Gene3D" id="3.40.50.620">
    <property type="entry name" value="HUPs"/>
    <property type="match status" value="1"/>
</dbReference>
<evidence type="ECO:0000313" key="2">
    <source>
        <dbReference type="EMBL" id="KKQ91602.1"/>
    </source>
</evidence>
<dbReference type="SUPFAM" id="SSF52374">
    <property type="entry name" value="Nucleotidylyl transferase"/>
    <property type="match status" value="1"/>
</dbReference>
<gene>
    <name evidence="2" type="ORF">UT17_C0005G0040</name>
</gene>
<protein>
    <submittedName>
        <fullName evidence="2">Bifunctional protein HldE</fullName>
    </submittedName>
</protein>
<organism evidence="2 3">
    <name type="scientific">Candidatus Woesebacteria bacterium GW2011_GWB1_39_10</name>
    <dbReference type="NCBI Taxonomy" id="1618572"/>
    <lineage>
        <taxon>Bacteria</taxon>
        <taxon>Candidatus Woeseibacteriota</taxon>
    </lineage>
</organism>
<dbReference type="Proteomes" id="UP000034774">
    <property type="component" value="Unassembled WGS sequence"/>
</dbReference>
<proteinExistence type="predicted"/>
<evidence type="ECO:0000313" key="3">
    <source>
        <dbReference type="Proteomes" id="UP000034774"/>
    </source>
</evidence>
<dbReference type="InterPro" id="IPR004821">
    <property type="entry name" value="Cyt_trans-like"/>
</dbReference>
<name>A0A0G0LKS2_9BACT</name>
<dbReference type="STRING" id="1618572.UT17_C0005G0040"/>